<evidence type="ECO:0000313" key="11">
    <source>
        <dbReference type="Proteomes" id="UP000442707"/>
    </source>
</evidence>
<evidence type="ECO:0000256" key="1">
    <source>
        <dbReference type="ARBA" id="ARBA00022448"/>
    </source>
</evidence>
<proteinExistence type="predicted"/>
<reference evidence="10 11" key="1">
    <citation type="submission" date="2019-09" db="EMBL/GenBank/DDBJ databases">
        <title>Screening of Novel Bioactive Compounds from Soil-Associated.</title>
        <authorList>
            <person name="Zhao S."/>
        </authorList>
    </citation>
    <scope>NUCLEOTIDE SEQUENCE [LARGE SCALE GENOMIC DNA]</scope>
    <source>
        <strain evidence="10 11">HIT-DPA4</strain>
    </source>
</reference>
<evidence type="ECO:0000256" key="2">
    <source>
        <dbReference type="ARBA" id="ARBA00022475"/>
    </source>
</evidence>
<keyword evidence="3" id="KW-0762">Sugar transport</keyword>
<dbReference type="PROSITE" id="PS00211">
    <property type="entry name" value="ABC_TRANSPORTER_1"/>
    <property type="match status" value="1"/>
</dbReference>
<dbReference type="Proteomes" id="UP000442707">
    <property type="component" value="Unassembled WGS sequence"/>
</dbReference>
<dbReference type="InterPro" id="IPR003439">
    <property type="entry name" value="ABC_transporter-like_ATP-bd"/>
</dbReference>
<gene>
    <name evidence="10" type="ORF">F7R91_40400</name>
</gene>
<keyword evidence="1" id="KW-0813">Transport</keyword>
<dbReference type="GO" id="GO:0005524">
    <property type="term" value="F:ATP binding"/>
    <property type="evidence" value="ECO:0007669"/>
    <property type="project" value="UniProtKB-KW"/>
</dbReference>
<evidence type="ECO:0000256" key="7">
    <source>
        <dbReference type="ARBA" id="ARBA00022967"/>
    </source>
</evidence>
<dbReference type="InterPro" id="IPR003593">
    <property type="entry name" value="AAA+_ATPase"/>
</dbReference>
<dbReference type="SUPFAM" id="SSF52540">
    <property type="entry name" value="P-loop containing nucleoside triphosphate hydrolases"/>
    <property type="match status" value="2"/>
</dbReference>
<dbReference type="Pfam" id="PF00005">
    <property type="entry name" value="ABC_tran"/>
    <property type="match status" value="2"/>
</dbReference>
<dbReference type="EMBL" id="VZRB01000065">
    <property type="protein sequence ID" value="KAB1139347.1"/>
    <property type="molecule type" value="Genomic_DNA"/>
</dbReference>
<feature type="domain" description="ABC transporter" evidence="9">
    <location>
        <begin position="248"/>
        <end position="502"/>
    </location>
</feature>
<evidence type="ECO:0000256" key="5">
    <source>
        <dbReference type="ARBA" id="ARBA00022741"/>
    </source>
</evidence>
<keyword evidence="6 10" id="KW-0067">ATP-binding</keyword>
<keyword evidence="5" id="KW-0547">Nucleotide-binding</keyword>
<protein>
    <submittedName>
        <fullName evidence="10">Sugar ABC transporter ATP-binding protein</fullName>
    </submittedName>
</protein>
<keyword evidence="11" id="KW-1185">Reference proteome</keyword>
<evidence type="ECO:0000313" key="10">
    <source>
        <dbReference type="EMBL" id="KAB1139347.1"/>
    </source>
</evidence>
<dbReference type="AlphaFoldDB" id="A0A6H9UPN8"/>
<dbReference type="SMART" id="SM00382">
    <property type="entry name" value="AAA"/>
    <property type="match status" value="2"/>
</dbReference>
<dbReference type="InterPro" id="IPR017871">
    <property type="entry name" value="ABC_transporter-like_CS"/>
</dbReference>
<dbReference type="PANTHER" id="PTHR43790:SF3">
    <property type="entry name" value="D-ALLOSE IMPORT ATP-BINDING PROTEIN ALSA-RELATED"/>
    <property type="match status" value="1"/>
</dbReference>
<dbReference type="PROSITE" id="PS50893">
    <property type="entry name" value="ABC_TRANSPORTER_2"/>
    <property type="match status" value="2"/>
</dbReference>
<organism evidence="10 11">
    <name type="scientific">Streptomyces luteolifulvus</name>
    <dbReference type="NCBI Taxonomy" id="2615112"/>
    <lineage>
        <taxon>Bacteria</taxon>
        <taxon>Bacillati</taxon>
        <taxon>Actinomycetota</taxon>
        <taxon>Actinomycetes</taxon>
        <taxon>Kitasatosporales</taxon>
        <taxon>Streptomycetaceae</taxon>
        <taxon>Streptomyces</taxon>
    </lineage>
</organism>
<evidence type="ECO:0000256" key="3">
    <source>
        <dbReference type="ARBA" id="ARBA00022597"/>
    </source>
</evidence>
<accession>A0A6H9UPN8</accession>
<comment type="caution">
    <text evidence="10">The sequence shown here is derived from an EMBL/GenBank/DDBJ whole genome shotgun (WGS) entry which is preliminary data.</text>
</comment>
<keyword evidence="7" id="KW-1278">Translocase</keyword>
<dbReference type="PANTHER" id="PTHR43790">
    <property type="entry name" value="CARBOHYDRATE TRANSPORT ATP-BINDING PROTEIN MG119-RELATED"/>
    <property type="match status" value="1"/>
</dbReference>
<dbReference type="InterPro" id="IPR050107">
    <property type="entry name" value="ABC_carbohydrate_import_ATPase"/>
</dbReference>
<keyword evidence="8" id="KW-0472">Membrane</keyword>
<keyword evidence="4" id="KW-0677">Repeat</keyword>
<dbReference type="CDD" id="cd03216">
    <property type="entry name" value="ABC_Carb_Monos_I"/>
    <property type="match status" value="1"/>
</dbReference>
<dbReference type="GO" id="GO:0016887">
    <property type="term" value="F:ATP hydrolysis activity"/>
    <property type="evidence" value="ECO:0007669"/>
    <property type="project" value="InterPro"/>
</dbReference>
<dbReference type="InterPro" id="IPR027417">
    <property type="entry name" value="P-loop_NTPase"/>
</dbReference>
<sequence>MARLELRGISKTFGPNRVLSGVDLTVGPGEIRGLAGQNGSGKSTLIKILTGVYAPDPGARISVDGTALGTPVRWQAAHAAGVSVVHQDLGLLDHLTVAENICVGGFPTTRMGRIDRSACDRISATTLSRLGVDLDPATYVGELSAAQRAEVAIARALRDHAPGQGLMILDESTRALRGSDLDRVHGMLRQMVAGGSSVIMISHSLHELASLSDCVTVLRDGRVVADLDAAAGLPEHEIARAMLGDSVTRFDRAGKQAADERPRIVVQGMAGQHARDITFSIGAGEIVGITGVPGSGYEEIPALVAGGARTTAGMLHVDNANVDLARFSVSRAMRSGVVLVPERRDRDGLALELTVQDNVTLPRLRRLRRSFFLSRTWRAIEGRRAIDEHGIRPANPHALARQLSGGNQQKVLLAKWMAMRPKLLVLHEPTQAVDVGARQDILHKIADITQDGTGVLIVSSEADDLTAICDRVLIYQADGGLTPGDSDDADTLLEQVFTTPAPHMTGQ</sequence>
<evidence type="ECO:0000256" key="6">
    <source>
        <dbReference type="ARBA" id="ARBA00022840"/>
    </source>
</evidence>
<evidence type="ECO:0000259" key="9">
    <source>
        <dbReference type="PROSITE" id="PS50893"/>
    </source>
</evidence>
<dbReference type="CDD" id="cd03215">
    <property type="entry name" value="ABC_Carb_Monos_II"/>
    <property type="match status" value="1"/>
</dbReference>
<feature type="domain" description="ABC transporter" evidence="9">
    <location>
        <begin position="4"/>
        <end position="245"/>
    </location>
</feature>
<dbReference type="Gene3D" id="3.40.50.300">
    <property type="entry name" value="P-loop containing nucleotide triphosphate hydrolases"/>
    <property type="match status" value="2"/>
</dbReference>
<keyword evidence="2" id="KW-1003">Cell membrane</keyword>
<evidence type="ECO:0000256" key="4">
    <source>
        <dbReference type="ARBA" id="ARBA00022737"/>
    </source>
</evidence>
<name>A0A6H9UPN8_9ACTN</name>
<dbReference type="RefSeq" id="WP_150958687.1">
    <property type="nucleotide sequence ID" value="NZ_VZRB01000065.1"/>
</dbReference>
<evidence type="ECO:0000256" key="8">
    <source>
        <dbReference type="ARBA" id="ARBA00023136"/>
    </source>
</evidence>